<protein>
    <submittedName>
        <fullName evidence="3">Aerolysin-like protein</fullName>
    </submittedName>
</protein>
<dbReference type="PROSITE" id="PS51752">
    <property type="entry name" value="JACALIN_LECTIN"/>
    <property type="match status" value="1"/>
</dbReference>
<dbReference type="Gene3D" id="2.170.15.10">
    <property type="entry name" value="Proaerolysin, chain A, domain 3"/>
    <property type="match status" value="1"/>
</dbReference>
<dbReference type="OrthoDB" id="3758675at2759"/>
<dbReference type="GeneID" id="108254749"/>
<organism evidence="2 3">
    <name type="scientific">Ictalurus punctatus</name>
    <name type="common">Channel catfish</name>
    <name type="synonym">Silurus punctatus</name>
    <dbReference type="NCBI Taxonomy" id="7998"/>
    <lineage>
        <taxon>Eukaryota</taxon>
        <taxon>Metazoa</taxon>
        <taxon>Chordata</taxon>
        <taxon>Craniata</taxon>
        <taxon>Vertebrata</taxon>
        <taxon>Euteleostomi</taxon>
        <taxon>Actinopterygii</taxon>
        <taxon>Neopterygii</taxon>
        <taxon>Teleostei</taxon>
        <taxon>Ostariophysi</taxon>
        <taxon>Siluriformes</taxon>
        <taxon>Ictaluridae</taxon>
        <taxon>Ictalurus</taxon>
    </lineage>
</organism>
<gene>
    <name evidence="3" type="primary">LOC108254749</name>
</gene>
<dbReference type="PANTHER" id="PTHR34007">
    <property type="entry name" value="AEROLYSIN-LIKE PROTEIN-RELATED"/>
    <property type="match status" value="1"/>
</dbReference>
<dbReference type="InterPro" id="IPR036404">
    <property type="entry name" value="Jacalin-like_lectin_dom_sf"/>
</dbReference>
<feature type="domain" description="Jacalin-type lectin" evidence="1">
    <location>
        <begin position="1"/>
        <end position="143"/>
    </location>
</feature>
<dbReference type="RefSeq" id="XP_017305510.1">
    <property type="nucleotide sequence ID" value="XM_017450021.3"/>
</dbReference>
<dbReference type="Gene3D" id="2.100.10.30">
    <property type="entry name" value="Jacalin-like lectin domain"/>
    <property type="match status" value="1"/>
</dbReference>
<name>A0A2D0PKC5_ICTPU</name>
<evidence type="ECO:0000259" key="1">
    <source>
        <dbReference type="PROSITE" id="PS51752"/>
    </source>
</evidence>
<dbReference type="CDD" id="cd20221">
    <property type="entry name" value="PFM_Dln1-like"/>
    <property type="match status" value="1"/>
</dbReference>
<accession>A0A2D0PKC5</accession>
<dbReference type="AlphaFoldDB" id="A0A2D0PKC5"/>
<dbReference type="InterPro" id="IPR053280">
    <property type="entry name" value="Aerolysin-like_pore-former"/>
</dbReference>
<reference evidence="3" key="2">
    <citation type="submission" date="2025-08" db="UniProtKB">
        <authorList>
            <consortium name="RefSeq"/>
        </authorList>
    </citation>
    <scope>IDENTIFICATION</scope>
    <source>
        <tissue evidence="3">Blood</tissue>
    </source>
</reference>
<evidence type="ECO:0000313" key="3">
    <source>
        <dbReference type="RefSeq" id="XP_017305510.1"/>
    </source>
</evidence>
<sequence>MSYLAGICKIDGGGGSRFDFNGVGNGATLKKIWVWPGGWQIKAIKVWLNDDQSKQFGEPAGKFSEFTFEDGEHFTSLSLWGNGAGTRLGAIKFRTNHSREFFPQMTDWGLKTEYPVDVGSGICVGIKGRAGTDVDCLGFMFINTIKSTKLTDVRYPTLHDVISSVVFEEMKSMTFQNKSTQTQESKIETSKKIIKKSSWSVTNKLEETFSLDVKAGVPGIVEVSSGYRYTEGTKSSQSLENTVETTELYSFQVKVPPGKTVDVHITIGRATVDLPYTGTVQITCYNGSVLQFKTSGNYQGVTYTDAKVNVNESTKKLAEEPEAESELICETF</sequence>
<proteinExistence type="predicted"/>
<dbReference type="SUPFAM" id="SSF56973">
    <property type="entry name" value="Aerolisin/ETX pore-forming domain"/>
    <property type="match status" value="1"/>
</dbReference>
<dbReference type="Proteomes" id="UP000221080">
    <property type="component" value="Chromosome 21"/>
</dbReference>
<dbReference type="KEGG" id="ipu:108254749"/>
<dbReference type="CDD" id="cd09302">
    <property type="entry name" value="Jacalin_like"/>
    <property type="match status" value="1"/>
</dbReference>
<dbReference type="STRING" id="7998.ENSIPUP00000009316"/>
<keyword evidence="2" id="KW-1185">Reference proteome</keyword>
<dbReference type="Pfam" id="PF01419">
    <property type="entry name" value="Jacalin"/>
    <property type="match status" value="1"/>
</dbReference>
<reference evidence="2" key="1">
    <citation type="journal article" date="2016" name="Nat. Commun.">
        <title>The channel catfish genome sequence provides insights into the evolution of scale formation in teleosts.</title>
        <authorList>
            <person name="Liu Z."/>
            <person name="Liu S."/>
            <person name="Yao J."/>
            <person name="Bao L."/>
            <person name="Zhang J."/>
            <person name="Li Y."/>
            <person name="Jiang C."/>
            <person name="Sun L."/>
            <person name="Wang R."/>
            <person name="Zhang Y."/>
            <person name="Zhou T."/>
            <person name="Zeng Q."/>
            <person name="Fu Q."/>
            <person name="Gao S."/>
            <person name="Li N."/>
            <person name="Koren S."/>
            <person name="Jiang Y."/>
            <person name="Zimin A."/>
            <person name="Xu P."/>
            <person name="Phillippy A.M."/>
            <person name="Geng X."/>
            <person name="Song L."/>
            <person name="Sun F."/>
            <person name="Li C."/>
            <person name="Wang X."/>
            <person name="Chen A."/>
            <person name="Jin Y."/>
            <person name="Yuan Z."/>
            <person name="Yang Y."/>
            <person name="Tan S."/>
            <person name="Peatman E."/>
            <person name="Lu J."/>
            <person name="Qin Z."/>
            <person name="Dunham R."/>
            <person name="Li Z."/>
            <person name="Sonstegard T."/>
            <person name="Feng J."/>
            <person name="Danzmann R.G."/>
            <person name="Schroeder S."/>
            <person name="Scheffler B."/>
            <person name="Duke M.V."/>
            <person name="Ballard L."/>
            <person name="Kucuktas H."/>
            <person name="Kaltenboeck L."/>
            <person name="Liu H."/>
            <person name="Armbruster J."/>
            <person name="Xie Y."/>
            <person name="Kirby M.L."/>
            <person name="Tian Y."/>
            <person name="Flanagan M.E."/>
            <person name="Mu W."/>
            <person name="Waldbieser G.C."/>
        </authorList>
    </citation>
    <scope>NUCLEOTIDE SEQUENCE [LARGE SCALE GENOMIC DNA]</scope>
    <source>
        <strain evidence="2">SDA103</strain>
    </source>
</reference>
<dbReference type="PANTHER" id="PTHR34007:SF1">
    <property type="entry name" value="AEROLYSIN-LIKE PROTEIN-RELATED"/>
    <property type="match status" value="1"/>
</dbReference>
<dbReference type="InterPro" id="IPR001229">
    <property type="entry name" value="Jacalin-like_lectin_dom"/>
</dbReference>
<evidence type="ECO:0000313" key="2">
    <source>
        <dbReference type="Proteomes" id="UP000221080"/>
    </source>
</evidence>